<dbReference type="GO" id="GO:0030674">
    <property type="term" value="F:protein-macromolecule adaptor activity"/>
    <property type="evidence" value="ECO:0007669"/>
    <property type="project" value="TreeGrafter"/>
</dbReference>
<dbReference type="GO" id="GO:0005778">
    <property type="term" value="C:peroxisomal membrane"/>
    <property type="evidence" value="ECO:0007669"/>
    <property type="project" value="InterPro"/>
</dbReference>
<name>A0AAW1MRN0_SAPOF</name>
<keyword evidence="2" id="KW-1185">Reference proteome</keyword>
<dbReference type="GO" id="GO:0045046">
    <property type="term" value="P:protein import into peroxisome membrane"/>
    <property type="evidence" value="ECO:0007669"/>
    <property type="project" value="TreeGrafter"/>
</dbReference>
<dbReference type="Pfam" id="PF04882">
    <property type="entry name" value="Peroxin-3"/>
    <property type="match status" value="1"/>
</dbReference>
<sequence>MMNSLRSFWRRHKKKIFVTLGVVGSGYAVYKLYDAHKRRLYELETLLARKRENDERIKAQMQEHFEGIQRIADSTTLPHAVLILSSRLNEELDLAVLTERLKQEKDTLTRPEKLELWDRLKVLSFTKMVLSLWSVTMLSLFVRVQVNILGRQLYIDIASSRESSPFIEEANFLDEDDEQKFLTRPDFLARHGFPTLIADMEAAATEILKNKQLNYSFDYSTLHETVMQILDTFMSMEKPQRWMDCFTLEDAQFSSLIASSSSNNFIQSNATKFDQLMAEARTVLSSDEFFNTVNVSLKTMANAVMADVFNHPSGAAEPSTGIPLVKLVPRVAQVSKQLLDQPSENRFIKLIRNIQDVELFFTILYTNTSTV</sequence>
<evidence type="ECO:0008006" key="3">
    <source>
        <dbReference type="Google" id="ProtNLM"/>
    </source>
</evidence>
<evidence type="ECO:0000313" key="2">
    <source>
        <dbReference type="Proteomes" id="UP001443914"/>
    </source>
</evidence>
<dbReference type="Proteomes" id="UP001443914">
    <property type="component" value="Unassembled WGS sequence"/>
</dbReference>
<accession>A0AAW1MRN0</accession>
<protein>
    <recommendedName>
        <fullName evidence="3">Peroxin-3</fullName>
    </recommendedName>
</protein>
<dbReference type="EMBL" id="JBDFQZ010000002">
    <property type="protein sequence ID" value="KAK9750415.1"/>
    <property type="molecule type" value="Genomic_DNA"/>
</dbReference>
<dbReference type="PANTHER" id="PTHR28080:SF1">
    <property type="entry name" value="PEROXISOMAL BIOGENESIS FACTOR 3"/>
    <property type="match status" value="1"/>
</dbReference>
<dbReference type="AlphaFoldDB" id="A0AAW1MRN0"/>
<organism evidence="1 2">
    <name type="scientific">Saponaria officinalis</name>
    <name type="common">Common soapwort</name>
    <name type="synonym">Lychnis saponaria</name>
    <dbReference type="NCBI Taxonomy" id="3572"/>
    <lineage>
        <taxon>Eukaryota</taxon>
        <taxon>Viridiplantae</taxon>
        <taxon>Streptophyta</taxon>
        <taxon>Embryophyta</taxon>
        <taxon>Tracheophyta</taxon>
        <taxon>Spermatophyta</taxon>
        <taxon>Magnoliopsida</taxon>
        <taxon>eudicotyledons</taxon>
        <taxon>Gunneridae</taxon>
        <taxon>Pentapetalae</taxon>
        <taxon>Caryophyllales</taxon>
        <taxon>Caryophyllaceae</taxon>
        <taxon>Caryophylleae</taxon>
        <taxon>Saponaria</taxon>
    </lineage>
</organism>
<evidence type="ECO:0000313" key="1">
    <source>
        <dbReference type="EMBL" id="KAK9750415.1"/>
    </source>
</evidence>
<dbReference type="PANTHER" id="PTHR28080">
    <property type="entry name" value="PEROXISOMAL BIOGENESIS FACTOR 3"/>
    <property type="match status" value="1"/>
</dbReference>
<reference evidence="1" key="1">
    <citation type="submission" date="2024-03" db="EMBL/GenBank/DDBJ databases">
        <title>WGS assembly of Saponaria officinalis var. Norfolk2.</title>
        <authorList>
            <person name="Jenkins J."/>
            <person name="Shu S."/>
            <person name="Grimwood J."/>
            <person name="Barry K."/>
            <person name="Goodstein D."/>
            <person name="Schmutz J."/>
            <person name="Leebens-Mack J."/>
            <person name="Osbourn A."/>
        </authorList>
    </citation>
    <scope>NUCLEOTIDE SEQUENCE [LARGE SCALE GENOMIC DNA]</scope>
    <source>
        <strain evidence="1">JIC</strain>
    </source>
</reference>
<dbReference type="InterPro" id="IPR006966">
    <property type="entry name" value="Peroxin-3"/>
</dbReference>
<gene>
    <name evidence="1" type="ORF">RND81_02G195300</name>
</gene>
<comment type="caution">
    <text evidence="1">The sequence shown here is derived from an EMBL/GenBank/DDBJ whole genome shotgun (WGS) entry which is preliminary data.</text>
</comment>
<proteinExistence type="predicted"/>